<gene>
    <name evidence="1" type="ORF">GE061_001499</name>
</gene>
<evidence type="ECO:0000313" key="2">
    <source>
        <dbReference type="Proteomes" id="UP000466442"/>
    </source>
</evidence>
<dbReference type="Proteomes" id="UP000466442">
    <property type="component" value="Linkage Group LG1"/>
</dbReference>
<sequence length="304" mass="33899">MVLEVSTYYIFPEMEHKVTLVVGKNGSVEVIDEEEEKNHWGDRGRADGKSQGIVGHLTPANSAERKQYSGLNGLLVQPLYILTHFLSKVLLRKRSASQLLQQCFLAAPAMVAVVLSTPLLILPNLIQVRHFVSRHVCSLTGESMAYSVCLVLLGFLSPWAAIIYCFALRKCTCDATHHCCGEDREFRYLVAIVMTAIILVLPAVISFSIASMTNLNQLSTYKDSDDDVVIITGTYDTFSTNYENVEKLIGLTVPNITVTFKCRCSYENSSHGDCLFIHHNLYGIRLTGRSFQEFVLGNGCLYEL</sequence>
<dbReference type="Gene3D" id="1.20.1070.10">
    <property type="entry name" value="Rhodopsin 7-helix transmembrane proteins"/>
    <property type="match status" value="1"/>
</dbReference>
<protein>
    <submittedName>
        <fullName evidence="1">Uncharacterized protein</fullName>
    </submittedName>
</protein>
<evidence type="ECO:0000313" key="1">
    <source>
        <dbReference type="EMBL" id="KAF6217145.1"/>
    </source>
</evidence>
<keyword evidence="2" id="KW-1185">Reference proteome</keyword>
<accession>A0A6A4KB60</accession>
<comment type="caution">
    <text evidence="1">The sequence shown here is derived from an EMBL/GenBank/DDBJ whole genome shotgun (WGS) entry which is preliminary data.</text>
</comment>
<name>A0A6A4KB60_APOLU</name>
<dbReference type="AlphaFoldDB" id="A0A6A4KB60"/>
<proteinExistence type="predicted"/>
<organism evidence="1 2">
    <name type="scientific">Apolygus lucorum</name>
    <name type="common">Small green plant bug</name>
    <name type="synonym">Lygocoris lucorum</name>
    <dbReference type="NCBI Taxonomy" id="248454"/>
    <lineage>
        <taxon>Eukaryota</taxon>
        <taxon>Metazoa</taxon>
        <taxon>Ecdysozoa</taxon>
        <taxon>Arthropoda</taxon>
        <taxon>Hexapoda</taxon>
        <taxon>Insecta</taxon>
        <taxon>Pterygota</taxon>
        <taxon>Neoptera</taxon>
        <taxon>Paraneoptera</taxon>
        <taxon>Hemiptera</taxon>
        <taxon>Heteroptera</taxon>
        <taxon>Panheteroptera</taxon>
        <taxon>Cimicomorpha</taxon>
        <taxon>Miridae</taxon>
        <taxon>Mirini</taxon>
        <taxon>Apolygus</taxon>
    </lineage>
</organism>
<dbReference type="EMBL" id="WIXP02000001">
    <property type="protein sequence ID" value="KAF6217145.1"/>
    <property type="molecule type" value="Genomic_DNA"/>
</dbReference>
<reference evidence="1" key="1">
    <citation type="journal article" date="2021" name="Mol. Ecol. Resour.">
        <title>Apolygus lucorum genome provides insights into omnivorousness and mesophyll feeding.</title>
        <authorList>
            <person name="Liu Y."/>
            <person name="Liu H."/>
            <person name="Wang H."/>
            <person name="Huang T."/>
            <person name="Liu B."/>
            <person name="Yang B."/>
            <person name="Yin L."/>
            <person name="Li B."/>
            <person name="Zhang Y."/>
            <person name="Zhang S."/>
            <person name="Jiang F."/>
            <person name="Zhang X."/>
            <person name="Ren Y."/>
            <person name="Wang B."/>
            <person name="Wang S."/>
            <person name="Lu Y."/>
            <person name="Wu K."/>
            <person name="Fan W."/>
            <person name="Wang G."/>
        </authorList>
    </citation>
    <scope>NUCLEOTIDE SEQUENCE</scope>
    <source>
        <strain evidence="1">12Hb</strain>
    </source>
</reference>